<comment type="subcellular location">
    <subcellularLocation>
        <location evidence="4">Lysosome</location>
    </subcellularLocation>
</comment>
<dbReference type="AlphaFoldDB" id="A0AB34HKT8"/>
<protein>
    <recommendedName>
        <fullName evidence="4">Deoxyribonuclease-2-beta</fullName>
        <ecNumber evidence="4">3.1.22.1</ecNumber>
    </recommendedName>
    <alternativeName>
        <fullName evidence="4">DNase II-like acid DNase</fullName>
    </alternativeName>
    <alternativeName>
        <fullName evidence="4">DNase2-like acid DNase</fullName>
    </alternativeName>
    <alternativeName>
        <fullName evidence="4">Deoxyribonuclease II beta</fullName>
    </alternativeName>
    <alternativeName>
        <fullName evidence="4">Endonuclease DLAD</fullName>
    </alternativeName>
</protein>
<accession>A0AB34HKT8</accession>
<keyword evidence="6" id="KW-1185">Reference proteome</keyword>
<dbReference type="EC" id="3.1.22.1" evidence="4"/>
<sequence>MIRCQIENDSKTSKSTPGFALPWPLWDPEGDNNIVQKRGRFTFYKLPKRQDKESRETGVEYLYLDSATRSWRRSKQLMNTTKSVLGRTLQQLYEAHASEVCYS</sequence>
<keyword evidence="4" id="KW-0540">Nuclease</keyword>
<comment type="caution">
    <text evidence="5">The sequence shown here is derived from an EMBL/GenBank/DDBJ whole genome shotgun (WGS) entry which is preliminary data.</text>
</comment>
<comment type="function">
    <text evidence="4">Hydrolyzes DNA under acidic conditions. Does not require divalent cations for activity. Participates in the degradation of nuclear DNA during lens cell differentiation.</text>
</comment>
<keyword evidence="4" id="KW-0732">Signal</keyword>
<dbReference type="GO" id="GO:0005764">
    <property type="term" value="C:lysosome"/>
    <property type="evidence" value="ECO:0007669"/>
    <property type="project" value="UniProtKB-SubCell"/>
</dbReference>
<organism evidence="5 6">
    <name type="scientific">Eschrichtius robustus</name>
    <name type="common">California gray whale</name>
    <name type="synonym">Eschrichtius gibbosus</name>
    <dbReference type="NCBI Taxonomy" id="9764"/>
    <lineage>
        <taxon>Eukaryota</taxon>
        <taxon>Metazoa</taxon>
        <taxon>Chordata</taxon>
        <taxon>Craniata</taxon>
        <taxon>Vertebrata</taxon>
        <taxon>Euteleostomi</taxon>
        <taxon>Mammalia</taxon>
        <taxon>Eutheria</taxon>
        <taxon>Laurasiatheria</taxon>
        <taxon>Artiodactyla</taxon>
        <taxon>Whippomorpha</taxon>
        <taxon>Cetacea</taxon>
        <taxon>Mysticeti</taxon>
        <taxon>Eschrichtiidae</taxon>
        <taxon>Eschrichtius</taxon>
    </lineage>
</organism>
<evidence type="ECO:0000313" key="5">
    <source>
        <dbReference type="EMBL" id="KAJ8793487.1"/>
    </source>
</evidence>
<keyword evidence="4" id="KW-0458">Lysosome</keyword>
<dbReference type="GO" id="GO:0006309">
    <property type="term" value="P:apoptotic DNA fragmentation"/>
    <property type="evidence" value="ECO:0007669"/>
    <property type="project" value="UniProtKB-UniRule"/>
</dbReference>
<evidence type="ECO:0000256" key="2">
    <source>
        <dbReference type="ARBA" id="ARBA00007527"/>
    </source>
</evidence>
<dbReference type="GO" id="GO:0004531">
    <property type="term" value="F:deoxyribonuclease II activity"/>
    <property type="evidence" value="ECO:0007669"/>
    <property type="project" value="UniProtKB-UniRule"/>
</dbReference>
<dbReference type="Proteomes" id="UP001159641">
    <property type="component" value="Unassembled WGS sequence"/>
</dbReference>
<keyword evidence="4" id="KW-0325">Glycoprotein</keyword>
<gene>
    <name evidence="5" type="ORF">J1605_019321</name>
</gene>
<keyword evidence="3 4" id="KW-0378">Hydrolase</keyword>
<comment type="catalytic activity">
    <reaction evidence="1 4">
        <text>Endonucleolytic cleavage to nucleoside 3'-phosphates and 3'-phosphooligonucleotide end-products.</text>
        <dbReference type="EC" id="3.1.22.1"/>
    </reaction>
</comment>
<dbReference type="InterPro" id="IPR004947">
    <property type="entry name" value="DNase_II"/>
</dbReference>
<dbReference type="EMBL" id="JAIQCJ010000966">
    <property type="protein sequence ID" value="KAJ8793487.1"/>
    <property type="molecule type" value="Genomic_DNA"/>
</dbReference>
<reference evidence="5 6" key="1">
    <citation type="submission" date="2022-11" db="EMBL/GenBank/DDBJ databases">
        <title>Whole genome sequence of Eschrichtius robustus ER-17-0199.</title>
        <authorList>
            <person name="Bruniche-Olsen A."/>
            <person name="Black A.N."/>
            <person name="Fields C.J."/>
            <person name="Walden K."/>
            <person name="Dewoody J.A."/>
        </authorList>
    </citation>
    <scope>NUCLEOTIDE SEQUENCE [LARGE SCALE GENOMIC DNA]</scope>
    <source>
        <strain evidence="5">ER-17-0199</strain>
        <tissue evidence="5">Blubber</tissue>
    </source>
</reference>
<keyword evidence="4" id="KW-0255">Endonuclease</keyword>
<dbReference type="Pfam" id="PF03265">
    <property type="entry name" value="DNase_II"/>
    <property type="match status" value="1"/>
</dbReference>
<comment type="similarity">
    <text evidence="2 4">Belongs to the DNase II family.</text>
</comment>
<evidence type="ECO:0000256" key="3">
    <source>
        <dbReference type="ARBA" id="ARBA00022801"/>
    </source>
</evidence>
<evidence type="ECO:0000256" key="4">
    <source>
        <dbReference type="RuleBase" id="RU369111"/>
    </source>
</evidence>
<name>A0AB34HKT8_ESCRO</name>
<proteinExistence type="inferred from homology"/>
<evidence type="ECO:0000313" key="6">
    <source>
        <dbReference type="Proteomes" id="UP001159641"/>
    </source>
</evidence>
<evidence type="ECO:0000256" key="1">
    <source>
        <dbReference type="ARBA" id="ARBA00000447"/>
    </source>
</evidence>